<feature type="domain" description="STAS" evidence="2">
    <location>
        <begin position="1"/>
        <end position="48"/>
    </location>
</feature>
<dbReference type="Proteomes" id="UP001501319">
    <property type="component" value="Unassembled WGS sequence"/>
</dbReference>
<feature type="region of interest" description="Disordered" evidence="1">
    <location>
        <begin position="44"/>
        <end position="120"/>
    </location>
</feature>
<dbReference type="Gene3D" id="3.30.750.24">
    <property type="entry name" value="STAS domain"/>
    <property type="match status" value="1"/>
</dbReference>
<reference evidence="3 4" key="1">
    <citation type="journal article" date="2019" name="Int. J. Syst. Evol. Microbiol.">
        <title>The Global Catalogue of Microorganisms (GCM) 10K type strain sequencing project: providing services to taxonomists for standard genome sequencing and annotation.</title>
        <authorList>
            <consortium name="The Broad Institute Genomics Platform"/>
            <consortium name="The Broad Institute Genome Sequencing Center for Infectious Disease"/>
            <person name="Wu L."/>
            <person name="Ma J."/>
        </authorList>
    </citation>
    <scope>NUCLEOTIDE SEQUENCE [LARGE SCALE GENOMIC DNA]</scope>
    <source>
        <strain evidence="3 4">JCM 14306</strain>
    </source>
</reference>
<accession>A0ABN2FSL3</accession>
<proteinExistence type="predicted"/>
<sequence length="120" mass="13283">MLIDLSESHIWDASTVATLDAITTKYARYGKTVEIVGLNASSAERLQRRTTPAPGRKARRRPLTGMDDLVPQPEHPVAPGVGEEQSETGRRLAVGQFGSVEEGWRAESTDRGREDEKRRP</sequence>
<organism evidence="3 4">
    <name type="scientific">Kribbella alba</name>
    <dbReference type="NCBI Taxonomy" id="190197"/>
    <lineage>
        <taxon>Bacteria</taxon>
        <taxon>Bacillati</taxon>
        <taxon>Actinomycetota</taxon>
        <taxon>Actinomycetes</taxon>
        <taxon>Propionibacteriales</taxon>
        <taxon>Kribbellaceae</taxon>
        <taxon>Kribbella</taxon>
    </lineage>
</organism>
<feature type="compositionally biased region" description="Basic and acidic residues" evidence="1">
    <location>
        <begin position="102"/>
        <end position="120"/>
    </location>
</feature>
<name>A0ABN2FSL3_9ACTN</name>
<dbReference type="PROSITE" id="PS50801">
    <property type="entry name" value="STAS"/>
    <property type="match status" value="1"/>
</dbReference>
<dbReference type="SUPFAM" id="SSF52091">
    <property type="entry name" value="SpoIIaa-like"/>
    <property type="match status" value="1"/>
</dbReference>
<dbReference type="InterPro" id="IPR036513">
    <property type="entry name" value="STAS_dom_sf"/>
</dbReference>
<evidence type="ECO:0000313" key="3">
    <source>
        <dbReference type="EMBL" id="GAA1657356.1"/>
    </source>
</evidence>
<gene>
    <name evidence="3" type="ORF">GCM10009744_57930</name>
</gene>
<evidence type="ECO:0000313" key="4">
    <source>
        <dbReference type="Proteomes" id="UP001501319"/>
    </source>
</evidence>
<dbReference type="EMBL" id="BAAANE010000011">
    <property type="protein sequence ID" value="GAA1657356.1"/>
    <property type="molecule type" value="Genomic_DNA"/>
</dbReference>
<evidence type="ECO:0000259" key="2">
    <source>
        <dbReference type="PROSITE" id="PS50801"/>
    </source>
</evidence>
<dbReference type="InterPro" id="IPR002645">
    <property type="entry name" value="STAS_dom"/>
</dbReference>
<comment type="caution">
    <text evidence="3">The sequence shown here is derived from an EMBL/GenBank/DDBJ whole genome shotgun (WGS) entry which is preliminary data.</text>
</comment>
<evidence type="ECO:0000256" key="1">
    <source>
        <dbReference type="SAM" id="MobiDB-lite"/>
    </source>
</evidence>
<keyword evidence="4" id="KW-1185">Reference proteome</keyword>
<protein>
    <recommendedName>
        <fullName evidence="2">STAS domain-containing protein</fullName>
    </recommendedName>
</protein>